<keyword evidence="4" id="KW-1005">Bacterial flagellum biogenesis</keyword>
<keyword evidence="11" id="KW-1185">Reference proteome</keyword>
<organism evidence="10 11">
    <name type="scientific">Halalkalibacter krulwichiae</name>
    <dbReference type="NCBI Taxonomy" id="199441"/>
    <lineage>
        <taxon>Bacteria</taxon>
        <taxon>Bacillati</taxon>
        <taxon>Bacillota</taxon>
        <taxon>Bacilli</taxon>
        <taxon>Bacillales</taxon>
        <taxon>Bacillaceae</taxon>
        <taxon>Halalkalibacter</taxon>
    </lineage>
</organism>
<dbReference type="Proteomes" id="UP000193006">
    <property type="component" value="Chromosome"/>
</dbReference>
<reference evidence="10 11" key="1">
    <citation type="submission" date="2017-04" db="EMBL/GenBank/DDBJ databases">
        <title>Bacillus krulwichiae AM31D Genome sequencing and assembly.</title>
        <authorList>
            <person name="Krulwich T.A."/>
            <person name="Anastor L."/>
            <person name="Ehrlich R."/>
            <person name="Ehrlich G.D."/>
            <person name="Janto B."/>
        </authorList>
    </citation>
    <scope>NUCLEOTIDE SEQUENCE [LARGE SCALE GENOMIC DNA]</scope>
    <source>
        <strain evidence="10 11">AM31D</strain>
    </source>
</reference>
<dbReference type="InterPro" id="IPR051472">
    <property type="entry name" value="T3SS_Stator/FliH"/>
</dbReference>
<name>A0A1X9MEP1_9BACI</name>
<evidence type="ECO:0000256" key="4">
    <source>
        <dbReference type="ARBA" id="ARBA00022795"/>
    </source>
</evidence>
<evidence type="ECO:0000313" key="10">
    <source>
        <dbReference type="EMBL" id="ARK31000.1"/>
    </source>
</evidence>
<evidence type="ECO:0000259" key="9">
    <source>
        <dbReference type="Pfam" id="PF02108"/>
    </source>
</evidence>
<dbReference type="NCBIfam" id="TIGR03825">
    <property type="entry name" value="FliH_bacil"/>
    <property type="match status" value="1"/>
</dbReference>
<keyword evidence="10" id="KW-0282">Flagellum</keyword>
<evidence type="ECO:0000313" key="11">
    <source>
        <dbReference type="Proteomes" id="UP000193006"/>
    </source>
</evidence>
<dbReference type="Pfam" id="PF02108">
    <property type="entry name" value="FliH"/>
    <property type="match status" value="1"/>
</dbReference>
<evidence type="ECO:0000256" key="6">
    <source>
        <dbReference type="ARBA" id="ARBA00023225"/>
    </source>
</evidence>
<evidence type="ECO:0000256" key="3">
    <source>
        <dbReference type="ARBA" id="ARBA00022448"/>
    </source>
</evidence>
<dbReference type="GO" id="GO:0015031">
    <property type="term" value="P:protein transport"/>
    <property type="evidence" value="ECO:0007669"/>
    <property type="project" value="UniProtKB-KW"/>
</dbReference>
<dbReference type="PANTHER" id="PTHR34982">
    <property type="entry name" value="YOP PROTEINS TRANSLOCATION PROTEIN L"/>
    <property type="match status" value="1"/>
</dbReference>
<dbReference type="EMBL" id="CP020814">
    <property type="protein sequence ID" value="ARK31000.1"/>
    <property type="molecule type" value="Genomic_DNA"/>
</dbReference>
<keyword evidence="10" id="KW-0969">Cilium</keyword>
<keyword evidence="10" id="KW-0966">Cell projection</keyword>
<feature type="domain" description="Flagellar assembly protein FliH/Type III secretion system HrpE" evidence="9">
    <location>
        <begin position="128"/>
        <end position="253"/>
    </location>
</feature>
<evidence type="ECO:0000256" key="5">
    <source>
        <dbReference type="ARBA" id="ARBA00022927"/>
    </source>
</evidence>
<dbReference type="KEGG" id="bkw:BkAM31D_14765"/>
<keyword evidence="5" id="KW-0653">Protein transport</keyword>
<dbReference type="InterPro" id="IPR018035">
    <property type="entry name" value="Flagellar_FliH/T3SS_HrpE"/>
</dbReference>
<keyword evidence="6" id="KW-1006">Bacterial flagellum protein export</keyword>
<keyword evidence="3" id="KW-0813">Transport</keyword>
<proteinExistence type="inferred from homology"/>
<protein>
    <recommendedName>
        <fullName evidence="7">Flagellar assembly protein FliH</fullName>
    </recommendedName>
</protein>
<comment type="similarity">
    <text evidence="2">Belongs to the FliH family.</text>
</comment>
<sequence>MSRVIKSLYTSSNSNDKKQIMIRNLFEEGIFNRIDDRLAPNEQPNHFTNNEEVNKKTEAELAAAQAKANQLIAEAEQEARNLLKQVEVARQSAVEEIEVLKAEAKKQGYEAGYVEGQNEGFRAYNKLIEQAHSVIVQSEKDYERTIESADPVIIEVACALTKRMIDLQLEGNSHVWGALLRQVITEVREHEKVRIFVHPDWFEYTTNQKEELEQLLSHTENLFIYPDAGLMKHGCVIETKYGRIEATVDKQLEVLKAQLLEMVQEGIYES</sequence>
<evidence type="ECO:0000256" key="8">
    <source>
        <dbReference type="SAM" id="Coils"/>
    </source>
</evidence>
<dbReference type="RefSeq" id="WP_066150228.1">
    <property type="nucleotide sequence ID" value="NZ_CP020814.1"/>
</dbReference>
<evidence type="ECO:0000256" key="1">
    <source>
        <dbReference type="ARBA" id="ARBA00003041"/>
    </source>
</evidence>
<evidence type="ECO:0000256" key="2">
    <source>
        <dbReference type="ARBA" id="ARBA00006602"/>
    </source>
</evidence>
<dbReference type="AlphaFoldDB" id="A0A1X9MEP1"/>
<gene>
    <name evidence="10" type="ORF">BkAM31D_14765</name>
</gene>
<dbReference type="STRING" id="199441.BkAM31D_14765"/>
<comment type="function">
    <text evidence="1">Needed for flagellar regrowth and assembly.</text>
</comment>
<dbReference type="GO" id="GO:0005829">
    <property type="term" value="C:cytosol"/>
    <property type="evidence" value="ECO:0007669"/>
    <property type="project" value="TreeGrafter"/>
</dbReference>
<dbReference type="InterPro" id="IPR022524">
    <property type="entry name" value="FliH_Bacilli"/>
</dbReference>
<keyword evidence="8" id="KW-0175">Coiled coil</keyword>
<accession>A0A1X9MEP1</accession>
<feature type="coiled-coil region" evidence="8">
    <location>
        <begin position="47"/>
        <end position="103"/>
    </location>
</feature>
<dbReference type="GO" id="GO:0044781">
    <property type="term" value="P:bacterial-type flagellum organization"/>
    <property type="evidence" value="ECO:0007669"/>
    <property type="project" value="UniProtKB-KW"/>
</dbReference>
<dbReference type="PANTHER" id="PTHR34982:SF1">
    <property type="entry name" value="FLAGELLAR ASSEMBLY PROTEIN FLIH"/>
    <property type="match status" value="1"/>
</dbReference>
<evidence type="ECO:0000256" key="7">
    <source>
        <dbReference type="NCBIfam" id="TIGR03825"/>
    </source>
</evidence>